<protein>
    <submittedName>
        <fullName evidence="1">Uncharacterized protein</fullName>
    </submittedName>
</protein>
<accession>A0A834IXG4</accession>
<dbReference type="AlphaFoldDB" id="A0A834IXG4"/>
<evidence type="ECO:0000313" key="1">
    <source>
        <dbReference type="EMBL" id="KAF7378943.1"/>
    </source>
</evidence>
<organism evidence="1 2">
    <name type="scientific">Vespula vulgaris</name>
    <name type="common">Yellow jacket</name>
    <name type="synonym">Wasp</name>
    <dbReference type="NCBI Taxonomy" id="7454"/>
    <lineage>
        <taxon>Eukaryota</taxon>
        <taxon>Metazoa</taxon>
        <taxon>Ecdysozoa</taxon>
        <taxon>Arthropoda</taxon>
        <taxon>Hexapoda</taxon>
        <taxon>Insecta</taxon>
        <taxon>Pterygota</taxon>
        <taxon>Neoptera</taxon>
        <taxon>Endopterygota</taxon>
        <taxon>Hymenoptera</taxon>
        <taxon>Apocrita</taxon>
        <taxon>Aculeata</taxon>
        <taxon>Vespoidea</taxon>
        <taxon>Vespidae</taxon>
        <taxon>Vespinae</taxon>
        <taxon>Vespula</taxon>
    </lineage>
</organism>
<comment type="caution">
    <text evidence="1">The sequence shown here is derived from an EMBL/GenBank/DDBJ whole genome shotgun (WGS) entry which is preliminary data.</text>
</comment>
<dbReference type="Proteomes" id="UP000614350">
    <property type="component" value="Unassembled WGS sequence"/>
</dbReference>
<proteinExistence type="predicted"/>
<gene>
    <name evidence="1" type="ORF">HZH66_015177</name>
</gene>
<sequence length="564" mass="66078">MLNHNVRTTIRLVVNTFRIHEGNSNNLIYGKCYRPFKPMILQFLEETLKNNLHSKETLSNISKNGINNSISRTTTDDKRHNTSLVDLQKIQKKEMLNALINFMYQQPTYVLVHEINDIDIKFCNLLEVMSYCDIFKLLLFLSKTIPYKIMELNFYIKAMELLREGISYNIFNKDEIIFCLYFFGLRKENAVKDVQMTWKYLEFEELSLFEKCIVSETLFKCGIKLTQPQIENVEKLIESEAKFLINNLNLLVPLCKVVRHAGTTKNFFPSNLSKEISNCNHKYHMIPAVHILKLYSHMYFSEPKVLQRLVTDIIDNISSINKTFKDKSDLYKKQIYKSKYIDGFLWSICILNYKLTDVQFLEVKNYVGNIQSVMFDEPKELLRILLSLWILGYQAEFMIQECIKRDIFLQAYNNKFWKIRTSLYLLLHTIQIESPNIKLPTDLFTDVYVALKIQKSLKTICTIVSGFSKQMKLQNVIINSPAKGIYIAGVSFDHSTLGSFHIDLLNDTTCLRYSKIPHGLMNLKLRLIKQLGYQSILIDEDDLKDTISTFKYIEKCLDEILYSN</sequence>
<evidence type="ECO:0000313" key="2">
    <source>
        <dbReference type="Proteomes" id="UP000614350"/>
    </source>
</evidence>
<name>A0A834IXG4_VESVU</name>
<keyword evidence="2" id="KW-1185">Reference proteome</keyword>
<dbReference type="EMBL" id="JACSEA010000024">
    <property type="protein sequence ID" value="KAF7378943.1"/>
    <property type="molecule type" value="Genomic_DNA"/>
</dbReference>
<reference evidence="1" key="1">
    <citation type="journal article" date="2020" name="G3 (Bethesda)">
        <title>High-Quality Assemblies for Three Invasive Social Wasps from the &lt;i&gt;Vespula&lt;/i&gt; Genus.</title>
        <authorList>
            <person name="Harrop T.W.R."/>
            <person name="Guhlin J."/>
            <person name="McLaughlin G.M."/>
            <person name="Permina E."/>
            <person name="Stockwell P."/>
            <person name="Gilligan J."/>
            <person name="Le Lec M.F."/>
            <person name="Gruber M.A.M."/>
            <person name="Quinn O."/>
            <person name="Lovegrove M."/>
            <person name="Duncan E.J."/>
            <person name="Remnant E.J."/>
            <person name="Van Eeckhoven J."/>
            <person name="Graham B."/>
            <person name="Knapp R.A."/>
            <person name="Langford K.W."/>
            <person name="Kronenberg Z."/>
            <person name="Press M.O."/>
            <person name="Eacker S.M."/>
            <person name="Wilson-Rankin E.E."/>
            <person name="Purcell J."/>
            <person name="Lester P.J."/>
            <person name="Dearden P.K."/>
        </authorList>
    </citation>
    <scope>NUCLEOTIDE SEQUENCE</scope>
    <source>
        <strain evidence="1">Marl-1</strain>
    </source>
</reference>